<organism evidence="1 2">
    <name type="scientific">Dictyostelium purpureum</name>
    <name type="common">Slime mold</name>
    <dbReference type="NCBI Taxonomy" id="5786"/>
    <lineage>
        <taxon>Eukaryota</taxon>
        <taxon>Amoebozoa</taxon>
        <taxon>Evosea</taxon>
        <taxon>Eumycetozoa</taxon>
        <taxon>Dictyostelia</taxon>
        <taxon>Dictyosteliales</taxon>
        <taxon>Dictyosteliaceae</taxon>
        <taxon>Dictyostelium</taxon>
    </lineage>
</organism>
<name>F1A0M4_DICPU</name>
<dbReference type="GeneID" id="10510915"/>
<dbReference type="eggNOG" id="ENOG502SZE4">
    <property type="taxonomic scope" value="Eukaryota"/>
</dbReference>
<sequence length="389" mass="44856">MEDFEDRGDEVNRNVKECELGVKIENKGPHSEGTGFFDSFTLYSNPETKNNDSVCSGVIGNYPYDLYYELFQPPHKLIKCWEIENFLSGCNGPAVNEINLGFYIYKVKLMDHQLKYWVEYLFSKSNTVKIINKFQKSEECWNYLHLIYNKFQAIVSDPNSNYIKHFPKVSTKNYYNLHQIQYKSKISFKPYERINQFQKACFIHGNSVFEQEIGLNSVMGHLSSMKQCYNSIVEKASNLNVCNFEIVWKNFLSQVIEMYCTNGNLGVLVFLSSKTKCHNGVIELELADHTVMELDYLVSSISAIVKGKVYFIIEVGAGIKGNGEYCIKKPKNVEFVFSFNCGTNTFKGNQRHFSKLLELVGEEILTMDELEKKIGTCLHKSEEDDFVIL</sequence>
<gene>
    <name evidence="1" type="ORF">DICPUDRAFT_83789</name>
</gene>
<accession>F1A0M4</accession>
<dbReference type="VEuPathDB" id="AmoebaDB:DICPUDRAFT_83789"/>
<proteinExistence type="predicted"/>
<reference evidence="2" key="1">
    <citation type="journal article" date="2011" name="Genome Biol.">
        <title>Comparative genomics of the social amoebae Dictyostelium discoideum and Dictyostelium purpureum.</title>
        <authorList>
            <consortium name="US DOE Joint Genome Institute (JGI-PGF)"/>
            <person name="Sucgang R."/>
            <person name="Kuo A."/>
            <person name="Tian X."/>
            <person name="Salerno W."/>
            <person name="Parikh A."/>
            <person name="Feasley C.L."/>
            <person name="Dalin E."/>
            <person name="Tu H."/>
            <person name="Huang E."/>
            <person name="Barry K."/>
            <person name="Lindquist E."/>
            <person name="Shapiro H."/>
            <person name="Bruce D."/>
            <person name="Schmutz J."/>
            <person name="Salamov A."/>
            <person name="Fey P."/>
            <person name="Gaudet P."/>
            <person name="Anjard C."/>
            <person name="Babu M.M."/>
            <person name="Basu S."/>
            <person name="Bushmanova Y."/>
            <person name="van der Wel H."/>
            <person name="Katoh-Kurasawa M."/>
            <person name="Dinh C."/>
            <person name="Coutinho P.M."/>
            <person name="Saito T."/>
            <person name="Elias M."/>
            <person name="Schaap P."/>
            <person name="Kay R.R."/>
            <person name="Henrissat B."/>
            <person name="Eichinger L."/>
            <person name="Rivero F."/>
            <person name="Putnam N.H."/>
            <person name="West C.M."/>
            <person name="Loomis W.F."/>
            <person name="Chisholm R.L."/>
            <person name="Shaulsky G."/>
            <person name="Strassmann J.E."/>
            <person name="Queller D.C."/>
            <person name="Kuspa A."/>
            <person name="Grigoriev I.V."/>
        </authorList>
    </citation>
    <scope>NUCLEOTIDE SEQUENCE [LARGE SCALE GENOMIC DNA]</scope>
    <source>
        <strain evidence="2">QSDP1</strain>
    </source>
</reference>
<dbReference type="KEGG" id="dpp:DICPUDRAFT_83789"/>
<dbReference type="RefSeq" id="XP_003293214.1">
    <property type="nucleotide sequence ID" value="XM_003293166.1"/>
</dbReference>
<evidence type="ECO:0000313" key="2">
    <source>
        <dbReference type="Proteomes" id="UP000001064"/>
    </source>
</evidence>
<dbReference type="Proteomes" id="UP000001064">
    <property type="component" value="Unassembled WGS sequence"/>
</dbReference>
<keyword evidence="2" id="KW-1185">Reference proteome</keyword>
<evidence type="ECO:0000313" key="1">
    <source>
        <dbReference type="EMBL" id="EGC30262.1"/>
    </source>
</evidence>
<dbReference type="AlphaFoldDB" id="F1A0M4"/>
<protein>
    <submittedName>
        <fullName evidence="1">Uncharacterized protein</fullName>
    </submittedName>
</protein>
<dbReference type="EMBL" id="GL871343">
    <property type="protein sequence ID" value="EGC30262.1"/>
    <property type="molecule type" value="Genomic_DNA"/>
</dbReference>
<dbReference type="InParanoid" id="F1A0M4"/>